<gene>
    <name evidence="3" type="ORF">ACG00X_19095</name>
</gene>
<accession>A0ABW7GAK7</accession>
<evidence type="ECO:0000256" key="1">
    <source>
        <dbReference type="SAM" id="SignalP"/>
    </source>
</evidence>
<comment type="caution">
    <text evidence="3">The sequence shown here is derived from an EMBL/GenBank/DDBJ whole genome shotgun (WGS) entry which is preliminary data.</text>
</comment>
<keyword evidence="1" id="KW-0732">Signal</keyword>
<feature type="signal peptide" evidence="1">
    <location>
        <begin position="1"/>
        <end position="22"/>
    </location>
</feature>
<sequence>MNATKYILTALTLASAMHCANAATDNLVVNGDFENDVYGWSASTSGNGFTTVSTVYIYDRGEGTLYSSTFGFPASMGLPDESRSAAWLGCGYSTGCTPDVNEASWSQTLNTVAGQTYNLSFLLGAAYGSTSEGTGTVDVLWNGVKVGGQSFAGTLDTPYGSSFQIGKLVAQGQDVLQFRTASGTVIGLDSVSVSAVPEPTTYAMLAAGLALLGLRRRSKTRD</sequence>
<protein>
    <submittedName>
        <fullName evidence="3">PEP-CTERM sorting domain-containing protein</fullName>
    </submittedName>
</protein>
<dbReference type="InterPro" id="IPR013424">
    <property type="entry name" value="Ice-binding_C"/>
</dbReference>
<dbReference type="NCBIfam" id="TIGR02595">
    <property type="entry name" value="PEP_CTERM"/>
    <property type="match status" value="1"/>
</dbReference>
<feature type="domain" description="Ice-binding protein C-terminal" evidence="2">
    <location>
        <begin position="195"/>
        <end position="217"/>
    </location>
</feature>
<evidence type="ECO:0000313" key="3">
    <source>
        <dbReference type="EMBL" id="MFG6458948.1"/>
    </source>
</evidence>
<dbReference type="Pfam" id="PF07589">
    <property type="entry name" value="PEP-CTERM"/>
    <property type="match status" value="1"/>
</dbReference>
<keyword evidence="4" id="KW-1185">Reference proteome</keyword>
<feature type="chain" id="PRO_5046992217" evidence="1">
    <location>
        <begin position="23"/>
        <end position="222"/>
    </location>
</feature>
<reference evidence="3 4" key="1">
    <citation type="submission" date="2024-09" db="EMBL/GenBank/DDBJ databases">
        <title>Novel species of the genus Pelomonas and Roseateles isolated from streams.</title>
        <authorList>
            <person name="Lu H."/>
        </authorList>
    </citation>
    <scope>NUCLEOTIDE SEQUENCE [LARGE SCALE GENOMIC DNA]</scope>
    <source>
        <strain evidence="3 4">BYS96W</strain>
    </source>
</reference>
<dbReference type="EMBL" id="JBIGIA010000016">
    <property type="protein sequence ID" value="MFG6458948.1"/>
    <property type="molecule type" value="Genomic_DNA"/>
</dbReference>
<proteinExistence type="predicted"/>
<dbReference type="RefSeq" id="WP_394490434.1">
    <property type="nucleotide sequence ID" value="NZ_JBIGIA010000016.1"/>
</dbReference>
<dbReference type="Gene3D" id="2.60.120.260">
    <property type="entry name" value="Galactose-binding domain-like"/>
    <property type="match status" value="1"/>
</dbReference>
<organism evidence="3 4">
    <name type="scientific">Pelomonas nitida</name>
    <dbReference type="NCBI Taxonomy" id="3299027"/>
    <lineage>
        <taxon>Bacteria</taxon>
        <taxon>Pseudomonadati</taxon>
        <taxon>Pseudomonadota</taxon>
        <taxon>Betaproteobacteria</taxon>
        <taxon>Burkholderiales</taxon>
        <taxon>Sphaerotilaceae</taxon>
        <taxon>Roseateles</taxon>
    </lineage>
</organism>
<evidence type="ECO:0000313" key="4">
    <source>
        <dbReference type="Proteomes" id="UP001606305"/>
    </source>
</evidence>
<evidence type="ECO:0000259" key="2">
    <source>
        <dbReference type="Pfam" id="PF07589"/>
    </source>
</evidence>
<name>A0ABW7GAK7_9BURK</name>
<dbReference type="Proteomes" id="UP001606305">
    <property type="component" value="Unassembled WGS sequence"/>
</dbReference>